<dbReference type="Pfam" id="PF09357">
    <property type="entry name" value="RteC"/>
    <property type="match status" value="1"/>
</dbReference>
<keyword evidence="2" id="KW-1185">Reference proteome</keyword>
<name>A0ABU8NKB5_9SPHI</name>
<comment type="caution">
    <text evidence="1">The sequence shown here is derived from an EMBL/GenBank/DDBJ whole genome shotgun (WGS) entry which is preliminary data.</text>
</comment>
<evidence type="ECO:0000313" key="2">
    <source>
        <dbReference type="Proteomes" id="UP001378956"/>
    </source>
</evidence>
<dbReference type="EMBL" id="JBBEUB010000001">
    <property type="protein sequence ID" value="MEJ2901668.1"/>
    <property type="molecule type" value="Genomic_DNA"/>
</dbReference>
<organism evidence="1 2">
    <name type="scientific">Pedobacter panaciterrae</name>
    <dbReference type="NCBI Taxonomy" id="363849"/>
    <lineage>
        <taxon>Bacteria</taxon>
        <taxon>Pseudomonadati</taxon>
        <taxon>Bacteroidota</taxon>
        <taxon>Sphingobacteriia</taxon>
        <taxon>Sphingobacteriales</taxon>
        <taxon>Sphingobacteriaceae</taxon>
        <taxon>Pedobacter</taxon>
    </lineage>
</organism>
<sequence>MVHEYGEKLFSQLSEGLQLIDEQEPPMVVFRAQSRLVTGALRELEAYRLAHPFEELSAEVFYFKELLPRFCSLQLYFRYVYKLRVDLPVGDKKRQRKYYQAALARIAAFFSGNGFHYDYHSSGLTQLDGLFFTSSGDPQDVLQPVLADPFGQGTLMGRLVARFMALERFRNDLLCRLHGLEVGPVLSHREVDNTGKLVSGLRWTGEVIHLIELAHGMHLTGQVNAGEMGIVEFFRQLGEVFKVNLRIPKRGFDDLKSRKTMSRTYFLDKMREELIRKMDEEDAYDPDKALRRKGFFR</sequence>
<reference evidence="1 2" key="1">
    <citation type="submission" date="2024-03" db="EMBL/GenBank/DDBJ databases">
        <title>Sequence of Lycoming College Course Isolates.</title>
        <authorList>
            <person name="Plotts O."/>
            <person name="Newman J."/>
        </authorList>
    </citation>
    <scope>NUCLEOTIDE SEQUENCE [LARGE SCALE GENOMIC DNA]</scope>
    <source>
        <strain evidence="1 2">CJB-3</strain>
    </source>
</reference>
<dbReference type="Proteomes" id="UP001378956">
    <property type="component" value="Unassembled WGS sequence"/>
</dbReference>
<gene>
    <name evidence="1" type="ORF">WAE58_04505</name>
</gene>
<dbReference type="InterPro" id="IPR018534">
    <property type="entry name" value="Tet_reg_excision_RteC"/>
</dbReference>
<accession>A0ABU8NKB5</accession>
<proteinExistence type="predicted"/>
<protein>
    <submittedName>
        <fullName evidence="1">RteC domain-containing protein</fullName>
    </submittedName>
</protein>
<dbReference type="RefSeq" id="WP_337715469.1">
    <property type="nucleotide sequence ID" value="NZ_JBBEUB010000001.1"/>
</dbReference>
<evidence type="ECO:0000313" key="1">
    <source>
        <dbReference type="EMBL" id="MEJ2901668.1"/>
    </source>
</evidence>